<evidence type="ECO:0000256" key="1">
    <source>
        <dbReference type="SAM" id="MobiDB-lite"/>
    </source>
</evidence>
<keyword evidence="2" id="KW-1133">Transmembrane helix</keyword>
<organism evidence="3 4">
    <name type="scientific">Actinomadura viridis</name>
    <dbReference type="NCBI Taxonomy" id="58110"/>
    <lineage>
        <taxon>Bacteria</taxon>
        <taxon>Bacillati</taxon>
        <taxon>Actinomycetota</taxon>
        <taxon>Actinomycetes</taxon>
        <taxon>Streptosporangiales</taxon>
        <taxon>Thermomonosporaceae</taxon>
        <taxon>Actinomadura</taxon>
    </lineage>
</organism>
<protein>
    <submittedName>
        <fullName evidence="3">ABC-type Zn2+ transport system substrate-binding protein/surface adhesin</fullName>
    </submittedName>
</protein>
<feature type="region of interest" description="Disordered" evidence="1">
    <location>
        <begin position="90"/>
        <end position="133"/>
    </location>
</feature>
<feature type="transmembrane region" description="Helical" evidence="2">
    <location>
        <begin position="44"/>
        <end position="64"/>
    </location>
</feature>
<evidence type="ECO:0000256" key="2">
    <source>
        <dbReference type="SAM" id="Phobius"/>
    </source>
</evidence>
<evidence type="ECO:0000313" key="3">
    <source>
        <dbReference type="EMBL" id="MBG6090997.1"/>
    </source>
</evidence>
<comment type="caution">
    <text evidence="3">The sequence shown here is derived from an EMBL/GenBank/DDBJ whole genome shotgun (WGS) entry which is preliminary data.</text>
</comment>
<proteinExistence type="predicted"/>
<keyword evidence="2" id="KW-0472">Membrane</keyword>
<dbReference type="AlphaFoldDB" id="A0A931DKA0"/>
<evidence type="ECO:0000313" key="4">
    <source>
        <dbReference type="Proteomes" id="UP000614047"/>
    </source>
</evidence>
<gene>
    <name evidence="3" type="ORF">IW256_005110</name>
</gene>
<reference evidence="3" key="1">
    <citation type="submission" date="2020-11" db="EMBL/GenBank/DDBJ databases">
        <title>Sequencing the genomes of 1000 actinobacteria strains.</title>
        <authorList>
            <person name="Klenk H.-P."/>
        </authorList>
    </citation>
    <scope>NUCLEOTIDE SEQUENCE</scope>
    <source>
        <strain evidence="3">DSM 43175</strain>
    </source>
</reference>
<accession>A0A931DKA0</accession>
<sequence>MKKFAADHHDRVTDPDVRITESRGCADTAVAKGGNEHMNKLQRFTIVGIASGAMALFGASAAMADVEFEKNIEAAGPEGAFAFHVESEVERNRHHGRDHGRCDRRDHGRHGHHGRHHGKKHGRHDRDCDRRHHHRNRVSFKKVFEAAGPEGAFLFEKKSEVER</sequence>
<dbReference type="Proteomes" id="UP000614047">
    <property type="component" value="Unassembled WGS sequence"/>
</dbReference>
<keyword evidence="4" id="KW-1185">Reference proteome</keyword>
<dbReference type="RefSeq" id="WP_197013374.1">
    <property type="nucleotide sequence ID" value="NZ_BAABES010000001.1"/>
</dbReference>
<name>A0A931DKA0_9ACTN</name>
<feature type="compositionally biased region" description="Basic residues" evidence="1">
    <location>
        <begin position="107"/>
        <end position="123"/>
    </location>
</feature>
<keyword evidence="2" id="KW-0812">Transmembrane</keyword>
<dbReference type="EMBL" id="JADOUA010000001">
    <property type="protein sequence ID" value="MBG6090997.1"/>
    <property type="molecule type" value="Genomic_DNA"/>
</dbReference>